<sequence>YFMFIAAGNKVIMEDTPVSKTLEDSQAQYANDSYFSMFITAGDDIVMEDMLVSESVGVEDTKIRCSALVLAPFLASHPRP</sequence>
<organism evidence="1 2">
    <name type="scientific">Sphagnurus paluster</name>
    <dbReference type="NCBI Taxonomy" id="117069"/>
    <lineage>
        <taxon>Eukaryota</taxon>
        <taxon>Fungi</taxon>
        <taxon>Dikarya</taxon>
        <taxon>Basidiomycota</taxon>
        <taxon>Agaricomycotina</taxon>
        <taxon>Agaricomycetes</taxon>
        <taxon>Agaricomycetidae</taxon>
        <taxon>Agaricales</taxon>
        <taxon>Tricholomatineae</taxon>
        <taxon>Lyophyllaceae</taxon>
        <taxon>Sphagnurus</taxon>
    </lineage>
</organism>
<dbReference type="EMBL" id="JABCKI010000869">
    <property type="protein sequence ID" value="KAG5649566.1"/>
    <property type="molecule type" value="Genomic_DNA"/>
</dbReference>
<protein>
    <submittedName>
        <fullName evidence="1">Uncharacterized protein</fullName>
    </submittedName>
</protein>
<evidence type="ECO:0000313" key="1">
    <source>
        <dbReference type="EMBL" id="KAG5649566.1"/>
    </source>
</evidence>
<evidence type="ECO:0000313" key="2">
    <source>
        <dbReference type="Proteomes" id="UP000717328"/>
    </source>
</evidence>
<gene>
    <name evidence="1" type="ORF">H0H81_003059</name>
</gene>
<reference evidence="1" key="2">
    <citation type="submission" date="2021-10" db="EMBL/GenBank/DDBJ databases">
        <title>Phylogenomics reveals ancestral predisposition of the termite-cultivated fungus Termitomyces towards a domesticated lifestyle.</title>
        <authorList>
            <person name="Auxier B."/>
            <person name="Grum-Grzhimaylo A."/>
            <person name="Cardenas M.E."/>
            <person name="Lodge J.D."/>
            <person name="Laessoe T."/>
            <person name="Pedersen O."/>
            <person name="Smith M.E."/>
            <person name="Kuyper T.W."/>
            <person name="Franco-Molano E.A."/>
            <person name="Baroni T.J."/>
            <person name="Aanen D.K."/>
        </authorList>
    </citation>
    <scope>NUCLEOTIDE SEQUENCE</scope>
    <source>
        <strain evidence="1">D49</strain>
    </source>
</reference>
<proteinExistence type="predicted"/>
<accession>A0A9P7GGJ7</accession>
<feature type="non-terminal residue" evidence="1">
    <location>
        <position position="80"/>
    </location>
</feature>
<dbReference type="AlphaFoldDB" id="A0A9P7GGJ7"/>
<name>A0A9P7GGJ7_9AGAR</name>
<dbReference type="Proteomes" id="UP000717328">
    <property type="component" value="Unassembled WGS sequence"/>
</dbReference>
<reference evidence="1" key="1">
    <citation type="submission" date="2021-02" db="EMBL/GenBank/DDBJ databases">
        <authorList>
            <person name="Nieuwenhuis M."/>
            <person name="Van De Peppel L.J.J."/>
        </authorList>
    </citation>
    <scope>NUCLEOTIDE SEQUENCE</scope>
    <source>
        <strain evidence="1">D49</strain>
    </source>
</reference>
<comment type="caution">
    <text evidence="1">The sequence shown here is derived from an EMBL/GenBank/DDBJ whole genome shotgun (WGS) entry which is preliminary data.</text>
</comment>
<keyword evidence="2" id="KW-1185">Reference proteome</keyword>